<reference evidence="1 2" key="1">
    <citation type="journal article" date="2010" name="Stand. Genomic Sci.">
        <title>Complete genome sequence of Haliangium ochraceum type strain (SMP-2).</title>
        <authorList>
            <consortium name="US DOE Joint Genome Institute (JGI-PGF)"/>
            <person name="Ivanova N."/>
            <person name="Daum C."/>
            <person name="Lang E."/>
            <person name="Abt B."/>
            <person name="Kopitz M."/>
            <person name="Saunders E."/>
            <person name="Lapidus A."/>
            <person name="Lucas S."/>
            <person name="Glavina Del Rio T."/>
            <person name="Nolan M."/>
            <person name="Tice H."/>
            <person name="Copeland A."/>
            <person name="Cheng J.F."/>
            <person name="Chen F."/>
            <person name="Bruce D."/>
            <person name="Goodwin L."/>
            <person name="Pitluck S."/>
            <person name="Mavromatis K."/>
            <person name="Pati A."/>
            <person name="Mikhailova N."/>
            <person name="Chen A."/>
            <person name="Palaniappan K."/>
            <person name="Land M."/>
            <person name="Hauser L."/>
            <person name="Chang Y.J."/>
            <person name="Jeffries C.D."/>
            <person name="Detter J.C."/>
            <person name="Brettin T."/>
            <person name="Rohde M."/>
            <person name="Goker M."/>
            <person name="Bristow J."/>
            <person name="Markowitz V."/>
            <person name="Eisen J.A."/>
            <person name="Hugenholtz P."/>
            <person name="Kyrpides N.C."/>
            <person name="Klenk H.P."/>
        </authorList>
    </citation>
    <scope>NUCLEOTIDE SEQUENCE [LARGE SCALE GENOMIC DNA]</scope>
    <source>
        <strain evidence="2">DSM 14365 / CIP 107738 / JCM 11303 / AJ 13395 / SMP-2</strain>
    </source>
</reference>
<accession>D0LWP9</accession>
<proteinExistence type="predicted"/>
<name>D0LWP9_HALO1</name>
<evidence type="ECO:0000313" key="2">
    <source>
        <dbReference type="Proteomes" id="UP000001880"/>
    </source>
</evidence>
<dbReference type="EMBL" id="CP001804">
    <property type="protein sequence ID" value="ACY17699.1"/>
    <property type="molecule type" value="Genomic_DNA"/>
</dbReference>
<dbReference type="Proteomes" id="UP000001880">
    <property type="component" value="Chromosome"/>
</dbReference>
<dbReference type="KEGG" id="hoh:Hoch_5213"/>
<protein>
    <submittedName>
        <fullName evidence="1">Uncharacterized protein</fullName>
    </submittedName>
</protein>
<dbReference type="STRING" id="502025.Hoch_5213"/>
<keyword evidence="2" id="KW-1185">Reference proteome</keyword>
<evidence type="ECO:0000313" key="1">
    <source>
        <dbReference type="EMBL" id="ACY17699.1"/>
    </source>
</evidence>
<dbReference type="HOGENOM" id="CLU_1276183_0_0_7"/>
<sequence length="216" mass="23192">MLPGVSDEVERLRQIGIHIIDDEEDPMVRAECIRIARRLHLSRNKVIGFIPATDEVAVPPVIIQLGIALTELTLGTIAVVDANVRWPGLSGMVSAGGQSEASSESGDEGGGLLDADTLFHTKWLRGSLALLTPPHAEQAGEAVPQLARLLLSGTDLFEHILVDLTGFDLLGEHASAAACMDTTVLVGRAHQSREHQLLTMEKAMPRNRFMGVLLVG</sequence>
<dbReference type="AlphaFoldDB" id="D0LWP9"/>
<gene>
    <name evidence="1" type="ordered locus">Hoch_5213</name>
</gene>
<organism evidence="1 2">
    <name type="scientific">Haliangium ochraceum (strain DSM 14365 / JCM 11303 / SMP-2)</name>
    <dbReference type="NCBI Taxonomy" id="502025"/>
    <lineage>
        <taxon>Bacteria</taxon>
        <taxon>Pseudomonadati</taxon>
        <taxon>Myxococcota</taxon>
        <taxon>Polyangia</taxon>
        <taxon>Haliangiales</taxon>
        <taxon>Kofleriaceae</taxon>
        <taxon>Haliangium</taxon>
    </lineage>
</organism>